<feature type="domain" description="Major facilitator superfamily (MFS) profile" evidence="5">
    <location>
        <begin position="16"/>
        <end position="402"/>
    </location>
</feature>
<evidence type="ECO:0000313" key="7">
    <source>
        <dbReference type="Proteomes" id="UP001501310"/>
    </source>
</evidence>
<dbReference type="Gene3D" id="1.20.1250.20">
    <property type="entry name" value="MFS general substrate transporter like domains"/>
    <property type="match status" value="2"/>
</dbReference>
<evidence type="ECO:0000313" key="6">
    <source>
        <dbReference type="EMBL" id="GAA3999918.1"/>
    </source>
</evidence>
<keyword evidence="1 4" id="KW-0812">Transmembrane</keyword>
<accession>A0ABP7RN38</accession>
<gene>
    <name evidence="6" type="ORF">GCM10022211_07580</name>
</gene>
<feature type="transmembrane region" description="Helical" evidence="4">
    <location>
        <begin position="284"/>
        <end position="305"/>
    </location>
</feature>
<protein>
    <submittedName>
        <fullName evidence="6">MFS transporter</fullName>
    </submittedName>
</protein>
<dbReference type="Pfam" id="PF07690">
    <property type="entry name" value="MFS_1"/>
    <property type="match status" value="1"/>
</dbReference>
<evidence type="ECO:0000256" key="2">
    <source>
        <dbReference type="ARBA" id="ARBA00022989"/>
    </source>
</evidence>
<feature type="transmembrane region" description="Helical" evidence="4">
    <location>
        <begin position="141"/>
        <end position="162"/>
    </location>
</feature>
<evidence type="ECO:0000256" key="4">
    <source>
        <dbReference type="SAM" id="Phobius"/>
    </source>
</evidence>
<keyword evidence="7" id="KW-1185">Reference proteome</keyword>
<dbReference type="Proteomes" id="UP001501310">
    <property type="component" value="Unassembled WGS sequence"/>
</dbReference>
<feature type="transmembrane region" description="Helical" evidence="4">
    <location>
        <begin position="12"/>
        <end position="36"/>
    </location>
</feature>
<feature type="transmembrane region" description="Helical" evidence="4">
    <location>
        <begin position="311"/>
        <end position="335"/>
    </location>
</feature>
<dbReference type="PANTHER" id="PTHR11360">
    <property type="entry name" value="MONOCARBOXYLATE TRANSPORTER"/>
    <property type="match status" value="1"/>
</dbReference>
<feature type="transmembrane region" description="Helical" evidence="4">
    <location>
        <begin position="258"/>
        <end position="277"/>
    </location>
</feature>
<feature type="transmembrane region" description="Helical" evidence="4">
    <location>
        <begin position="378"/>
        <end position="398"/>
    </location>
</feature>
<evidence type="ECO:0000256" key="1">
    <source>
        <dbReference type="ARBA" id="ARBA00022692"/>
    </source>
</evidence>
<proteinExistence type="predicted"/>
<keyword evidence="3 4" id="KW-0472">Membrane</keyword>
<dbReference type="EMBL" id="BAAAZD010000001">
    <property type="protein sequence ID" value="GAA3999918.1"/>
    <property type="molecule type" value="Genomic_DNA"/>
</dbReference>
<dbReference type="PANTHER" id="PTHR11360:SF290">
    <property type="entry name" value="MONOCARBOXYLATE MFS PERMEASE"/>
    <property type="match status" value="1"/>
</dbReference>
<dbReference type="InterPro" id="IPR036259">
    <property type="entry name" value="MFS_trans_sf"/>
</dbReference>
<feature type="transmembrane region" description="Helical" evidence="4">
    <location>
        <begin position="83"/>
        <end position="102"/>
    </location>
</feature>
<feature type="transmembrane region" description="Helical" evidence="4">
    <location>
        <begin position="347"/>
        <end position="366"/>
    </location>
</feature>
<dbReference type="InterPro" id="IPR020846">
    <property type="entry name" value="MFS_dom"/>
</dbReference>
<dbReference type="InterPro" id="IPR011701">
    <property type="entry name" value="MFS"/>
</dbReference>
<comment type="caution">
    <text evidence="6">The sequence shown here is derived from an EMBL/GenBank/DDBJ whole genome shotgun (WGS) entry which is preliminary data.</text>
</comment>
<dbReference type="InterPro" id="IPR050327">
    <property type="entry name" value="Proton-linked_MCT"/>
</dbReference>
<feature type="transmembrane region" description="Helical" evidence="4">
    <location>
        <begin position="108"/>
        <end position="129"/>
    </location>
</feature>
<keyword evidence="2 4" id="KW-1133">Transmembrane helix</keyword>
<dbReference type="SUPFAM" id="SSF103473">
    <property type="entry name" value="MFS general substrate transporter"/>
    <property type="match status" value="1"/>
</dbReference>
<feature type="transmembrane region" description="Helical" evidence="4">
    <location>
        <begin position="224"/>
        <end position="246"/>
    </location>
</feature>
<dbReference type="CDD" id="cd17355">
    <property type="entry name" value="MFS_YcxA_like"/>
    <property type="match status" value="1"/>
</dbReference>
<feature type="transmembrane region" description="Helical" evidence="4">
    <location>
        <begin position="56"/>
        <end position="76"/>
    </location>
</feature>
<dbReference type="PROSITE" id="PS50850">
    <property type="entry name" value="MFS"/>
    <property type="match status" value="1"/>
</dbReference>
<sequence>MRDADTRNEFATGWKLLLACVAGVAFGSVGIAVYSIGAFVDPLGREFGWTRTEVTAALLFSSGLGGLAAPFIGALIERFGARPLALIGLTGVGAAFLLASRNNGSLPLFYLCFAVVATLGGGSGPISWTKAIASHFDRHRGLALAMALAGTGIIAILAPPYVTWLIERFGWRTAFVGVALLPLALALPLAVLFFKPAGDVLRAQTSSVERPGLTTGEAVRTYRFWVMLGSVLAMYLGIAGMIPNLIPALTDKGIARESAALAASAFGFSVIAGRITVGWLIDRLWAPGVAAVVLTPAAIGCLILMGDPSLALAITAAVLVGVAAGAELDLLAYLTTRYFGLRSYGKTYGLLYAGVAFAGGIGPLAFAALAERAGSYDVSFAVAAALFAIGGPAVLTLGRYPRLAD</sequence>
<organism evidence="6 7">
    <name type="scientific">Sphingomonas humi</name>
    <dbReference type="NCBI Taxonomy" id="335630"/>
    <lineage>
        <taxon>Bacteria</taxon>
        <taxon>Pseudomonadati</taxon>
        <taxon>Pseudomonadota</taxon>
        <taxon>Alphaproteobacteria</taxon>
        <taxon>Sphingomonadales</taxon>
        <taxon>Sphingomonadaceae</taxon>
        <taxon>Sphingomonas</taxon>
    </lineage>
</organism>
<feature type="transmembrane region" description="Helical" evidence="4">
    <location>
        <begin position="174"/>
        <end position="194"/>
    </location>
</feature>
<name>A0ABP7RN38_9SPHN</name>
<evidence type="ECO:0000259" key="5">
    <source>
        <dbReference type="PROSITE" id="PS50850"/>
    </source>
</evidence>
<reference evidence="7" key="1">
    <citation type="journal article" date="2019" name="Int. J. Syst. Evol. Microbiol.">
        <title>The Global Catalogue of Microorganisms (GCM) 10K type strain sequencing project: providing services to taxonomists for standard genome sequencing and annotation.</title>
        <authorList>
            <consortium name="The Broad Institute Genomics Platform"/>
            <consortium name="The Broad Institute Genome Sequencing Center for Infectious Disease"/>
            <person name="Wu L."/>
            <person name="Ma J."/>
        </authorList>
    </citation>
    <scope>NUCLEOTIDE SEQUENCE [LARGE SCALE GENOMIC DNA]</scope>
    <source>
        <strain evidence="7">JCM 16603</strain>
    </source>
</reference>
<evidence type="ECO:0000256" key="3">
    <source>
        <dbReference type="ARBA" id="ARBA00023136"/>
    </source>
</evidence>
<dbReference type="RefSeq" id="WP_344708828.1">
    <property type="nucleotide sequence ID" value="NZ_BAAAZD010000001.1"/>
</dbReference>